<evidence type="ECO:0000313" key="2">
    <source>
        <dbReference type="Proteomes" id="UP001218412"/>
    </source>
</evidence>
<dbReference type="PANTHER" id="PTHR12725:SF117">
    <property type="entry name" value="HALOACID DEHALOGENASE-LIKE HYDROLASE"/>
    <property type="match status" value="1"/>
</dbReference>
<dbReference type="Proteomes" id="UP001218412">
    <property type="component" value="Chromosome"/>
</dbReference>
<gene>
    <name evidence="1" type="ORF">JHW45_16090</name>
</gene>
<sequence>MDFAHVNVWIFDLDNTLYPPDMALFPQIEARMTAYVMRLLAVEQGDADHLRRDYWRRHGTTLAGLMAEHAIDPLSYLAEVHDIDFTALAPAPDLAAAIAALPGRKIVHTNADSTYAGKVLAARGLDLFEAIYGVEETGFHPKPQRAAFDAVIEMAGIDPTRAAFFEDDPRNLEIPHSMGMRTVLVGPGHRGPSSDADAVDDAADDAMDHVGHRTDDLTGFLQAIAARS</sequence>
<proteinExistence type="predicted"/>
<dbReference type="NCBIfam" id="TIGR01993">
    <property type="entry name" value="Pyr-5-nucltdase"/>
    <property type="match status" value="1"/>
</dbReference>
<dbReference type="InterPro" id="IPR006439">
    <property type="entry name" value="HAD-SF_hydro_IA"/>
</dbReference>
<dbReference type="NCBIfam" id="TIGR01509">
    <property type="entry name" value="HAD-SF-IA-v3"/>
    <property type="match status" value="1"/>
</dbReference>
<organism evidence="1 2">
    <name type="scientific">Paracoccus stylophorae</name>
    <dbReference type="NCBI Taxonomy" id="659350"/>
    <lineage>
        <taxon>Bacteria</taxon>
        <taxon>Pseudomonadati</taxon>
        <taxon>Pseudomonadota</taxon>
        <taxon>Alphaproteobacteria</taxon>
        <taxon>Rhodobacterales</taxon>
        <taxon>Paracoccaceae</taxon>
        <taxon>Paracoccus</taxon>
    </lineage>
</organism>
<reference evidence="1 2" key="1">
    <citation type="submission" date="2021-01" db="EMBL/GenBank/DDBJ databases">
        <title>Biogeographic distribution of Paracoccus.</title>
        <authorList>
            <person name="Hollensteiner J."/>
            <person name="Leineberger J."/>
            <person name="Brinkhoff T."/>
            <person name="Daniel R."/>
        </authorList>
    </citation>
    <scope>NUCLEOTIDE SEQUENCE [LARGE SCALE GENOMIC DNA]</scope>
    <source>
        <strain evidence="1 2">LMG25392</strain>
    </source>
</reference>
<dbReference type="Gene3D" id="3.40.50.1000">
    <property type="entry name" value="HAD superfamily/HAD-like"/>
    <property type="match status" value="1"/>
</dbReference>
<accession>A0ABY7T0S6</accession>
<evidence type="ECO:0000313" key="1">
    <source>
        <dbReference type="EMBL" id="WCR12655.1"/>
    </source>
</evidence>
<dbReference type="InterPro" id="IPR036412">
    <property type="entry name" value="HAD-like_sf"/>
</dbReference>
<dbReference type="SFLD" id="SFLDS00003">
    <property type="entry name" value="Haloacid_Dehalogenase"/>
    <property type="match status" value="1"/>
</dbReference>
<dbReference type="Gene3D" id="1.10.150.450">
    <property type="match status" value="1"/>
</dbReference>
<keyword evidence="2" id="KW-1185">Reference proteome</keyword>
<dbReference type="InterPro" id="IPR010237">
    <property type="entry name" value="Pyr-5-nucltdase"/>
</dbReference>
<dbReference type="RefSeq" id="WP_272860645.1">
    <property type="nucleotide sequence ID" value="NZ_CP067134.1"/>
</dbReference>
<protein>
    <submittedName>
        <fullName evidence="1">Pyrimidine 5'-nucleotidase</fullName>
    </submittedName>
</protein>
<dbReference type="EMBL" id="CP067134">
    <property type="protein sequence ID" value="WCR12655.1"/>
    <property type="molecule type" value="Genomic_DNA"/>
</dbReference>
<dbReference type="PANTHER" id="PTHR12725">
    <property type="entry name" value="HALOACID DEHALOGENASE-LIKE HYDROLASE"/>
    <property type="match status" value="1"/>
</dbReference>
<dbReference type="SUPFAM" id="SSF56784">
    <property type="entry name" value="HAD-like"/>
    <property type="match status" value="1"/>
</dbReference>
<dbReference type="SFLD" id="SFLDG01132">
    <property type="entry name" value="C1.5.3:_5'-Nucleotidase_Like"/>
    <property type="match status" value="1"/>
</dbReference>
<dbReference type="InterPro" id="IPR023214">
    <property type="entry name" value="HAD_sf"/>
</dbReference>
<dbReference type="SFLD" id="SFLDG01129">
    <property type="entry name" value="C1.5:_HAD__Beta-PGM__Phosphata"/>
    <property type="match status" value="1"/>
</dbReference>
<name>A0ABY7T0S6_9RHOB</name>
<dbReference type="Pfam" id="PF00702">
    <property type="entry name" value="Hydrolase"/>
    <property type="match status" value="1"/>
</dbReference>